<dbReference type="AlphaFoldDB" id="A0A9D5UEQ8"/>
<dbReference type="Pfam" id="PF13399">
    <property type="entry name" value="LytR_C"/>
    <property type="match status" value="1"/>
</dbReference>
<feature type="transmembrane region" description="Helical" evidence="2">
    <location>
        <begin position="39"/>
        <end position="62"/>
    </location>
</feature>
<evidence type="ECO:0000256" key="2">
    <source>
        <dbReference type="SAM" id="Phobius"/>
    </source>
</evidence>
<feature type="compositionally biased region" description="Acidic residues" evidence="1">
    <location>
        <begin position="81"/>
        <end position="96"/>
    </location>
</feature>
<reference evidence="4 5" key="1">
    <citation type="submission" date="2020-08" db="EMBL/GenBank/DDBJ databases">
        <title>A Genomic Blueprint of the Chicken Gut Microbiome.</title>
        <authorList>
            <person name="Gilroy R."/>
            <person name="Ravi A."/>
            <person name="Getino M."/>
            <person name="Pursley I."/>
            <person name="Horton D.L."/>
            <person name="Alikhan N.-F."/>
            <person name="Baker D."/>
            <person name="Gharbi K."/>
            <person name="Hall N."/>
            <person name="Watson M."/>
            <person name="Adriaenssens E.M."/>
            <person name="Foster-Nyarko E."/>
            <person name="Jarju S."/>
            <person name="Secka A."/>
            <person name="Antonio M."/>
            <person name="Oren A."/>
            <person name="Chaudhuri R."/>
            <person name="La Ragione R.M."/>
            <person name="Hildebrand F."/>
            <person name="Pallen M.J."/>
        </authorList>
    </citation>
    <scope>NUCLEOTIDE SEQUENCE [LARGE SCALE GENOMIC DNA]</scope>
    <source>
        <strain evidence="4 5">Sa1BUA8</strain>
    </source>
</reference>
<feature type="region of interest" description="Disordered" evidence="1">
    <location>
        <begin position="1"/>
        <end position="21"/>
    </location>
</feature>
<evidence type="ECO:0000256" key="1">
    <source>
        <dbReference type="SAM" id="MobiDB-lite"/>
    </source>
</evidence>
<comment type="caution">
    <text evidence="4">The sequence shown here is derived from an EMBL/GenBank/DDBJ whole genome shotgun (WGS) entry which is preliminary data.</text>
</comment>
<feature type="region of interest" description="Disordered" evidence="1">
    <location>
        <begin position="65"/>
        <end position="113"/>
    </location>
</feature>
<evidence type="ECO:0000313" key="5">
    <source>
        <dbReference type="Proteomes" id="UP000822993"/>
    </source>
</evidence>
<dbReference type="RefSeq" id="WP_193718574.1">
    <property type="nucleotide sequence ID" value="NZ_JACSPN010000002.1"/>
</dbReference>
<protein>
    <recommendedName>
        <fullName evidence="3">LytR/CpsA/Psr regulator C-terminal domain-containing protein</fullName>
    </recommendedName>
</protein>
<keyword evidence="5" id="KW-1185">Reference proteome</keyword>
<organism evidence="4 5">
    <name type="scientific">Oerskovia douganii</name>
    <dbReference type="NCBI Taxonomy" id="2762210"/>
    <lineage>
        <taxon>Bacteria</taxon>
        <taxon>Bacillati</taxon>
        <taxon>Actinomycetota</taxon>
        <taxon>Actinomycetes</taxon>
        <taxon>Micrococcales</taxon>
        <taxon>Cellulomonadaceae</taxon>
        <taxon>Oerskovia</taxon>
    </lineage>
</organism>
<keyword evidence="2" id="KW-1133">Transmembrane helix</keyword>
<accession>A0A9D5UEQ8</accession>
<feature type="domain" description="LytR/CpsA/Psr regulator C-terminal" evidence="3">
    <location>
        <begin position="135"/>
        <end position="216"/>
    </location>
</feature>
<keyword evidence="2" id="KW-0472">Membrane</keyword>
<dbReference type="InterPro" id="IPR027381">
    <property type="entry name" value="LytR/CpsA/Psr_C"/>
</dbReference>
<sequence length="224" mass="22851">MSKSDYPYAPDEFDVPAPEGAPVGVYRAPRSGWSKTWPFLLVAVIFAGLAIGGVAAISGGFAGTPSAGPKEPAVETPAGTDAEEPPADEGAAEEPPADGGTAEEPPADDGTAEEPVAPAVDVATLLAAADKAAFVRVMNDDGPEGESRVGKAALDAQGFTGVEFEAYPGDSGVTANSIWYVENRRETALAVAAVLGIPAEQVTQQTLREGDVMVIVKEKLTPAS</sequence>
<keyword evidence="2" id="KW-0812">Transmembrane</keyword>
<dbReference type="Proteomes" id="UP000822993">
    <property type="component" value="Unassembled WGS sequence"/>
</dbReference>
<evidence type="ECO:0000259" key="3">
    <source>
        <dbReference type="Pfam" id="PF13399"/>
    </source>
</evidence>
<dbReference type="Gene3D" id="3.30.70.2390">
    <property type="match status" value="1"/>
</dbReference>
<proteinExistence type="predicted"/>
<gene>
    <name evidence="4" type="ORF">H9623_02885</name>
</gene>
<evidence type="ECO:0000313" key="4">
    <source>
        <dbReference type="EMBL" id="MBE7699252.1"/>
    </source>
</evidence>
<name>A0A9D5UEQ8_9CELL</name>
<dbReference type="EMBL" id="JACSPN010000002">
    <property type="protein sequence ID" value="MBE7699252.1"/>
    <property type="molecule type" value="Genomic_DNA"/>
</dbReference>